<dbReference type="InterPro" id="IPR052053">
    <property type="entry name" value="IM_YidH-like"/>
</dbReference>
<comment type="subcellular location">
    <subcellularLocation>
        <location evidence="1">Cell membrane</location>
        <topology evidence="1">Multi-pass membrane protein</topology>
    </subcellularLocation>
</comment>
<evidence type="ECO:0000313" key="9">
    <source>
        <dbReference type="Proteomes" id="UP000675781"/>
    </source>
</evidence>
<keyword evidence="4 6" id="KW-1133">Transmembrane helix</keyword>
<keyword evidence="3 6" id="KW-0812">Transmembrane</keyword>
<evidence type="ECO:0000313" key="8">
    <source>
        <dbReference type="EMBL" id="MBR7838601.1"/>
    </source>
</evidence>
<dbReference type="PANTHER" id="PTHR34187:SF2">
    <property type="entry name" value="DUF202 DOMAIN-CONTAINING PROTEIN"/>
    <property type="match status" value="1"/>
</dbReference>
<keyword evidence="2" id="KW-1003">Cell membrane</keyword>
<accession>A0A941IW57</accession>
<dbReference type="GO" id="GO:0005886">
    <property type="term" value="C:plasma membrane"/>
    <property type="evidence" value="ECO:0007669"/>
    <property type="project" value="UniProtKB-SubCell"/>
</dbReference>
<feature type="domain" description="DUF202" evidence="7">
    <location>
        <begin position="10"/>
        <end position="75"/>
    </location>
</feature>
<dbReference type="Pfam" id="PF02656">
    <property type="entry name" value="DUF202"/>
    <property type="match status" value="1"/>
</dbReference>
<feature type="transmembrane region" description="Helical" evidence="6">
    <location>
        <begin position="51"/>
        <end position="72"/>
    </location>
</feature>
<dbReference type="AlphaFoldDB" id="A0A941IW57"/>
<protein>
    <submittedName>
        <fullName evidence="8">DUF202 domain-containing protein</fullName>
    </submittedName>
</protein>
<keyword evidence="5 6" id="KW-0472">Membrane</keyword>
<evidence type="ECO:0000256" key="1">
    <source>
        <dbReference type="ARBA" id="ARBA00004651"/>
    </source>
</evidence>
<gene>
    <name evidence="8" type="ORF">KDL01_35365</name>
</gene>
<dbReference type="Proteomes" id="UP000675781">
    <property type="component" value="Unassembled WGS sequence"/>
</dbReference>
<proteinExistence type="predicted"/>
<name>A0A941IW57_9ACTN</name>
<comment type="caution">
    <text evidence="8">The sequence shown here is derived from an EMBL/GenBank/DDBJ whole genome shotgun (WGS) entry which is preliminary data.</text>
</comment>
<dbReference type="EMBL" id="JAGSOG010000307">
    <property type="protein sequence ID" value="MBR7838601.1"/>
    <property type="molecule type" value="Genomic_DNA"/>
</dbReference>
<dbReference type="RefSeq" id="WP_212533054.1">
    <property type="nucleotide sequence ID" value="NZ_JAGSOG010000307.1"/>
</dbReference>
<evidence type="ECO:0000256" key="2">
    <source>
        <dbReference type="ARBA" id="ARBA00022475"/>
    </source>
</evidence>
<feature type="transmembrane region" description="Helical" evidence="6">
    <location>
        <begin position="20"/>
        <end position="39"/>
    </location>
</feature>
<reference evidence="8" key="1">
    <citation type="submission" date="2021-04" db="EMBL/GenBank/DDBJ databases">
        <title>Genome based classification of Actinospica acidithermotolerans sp. nov., an actinobacterium isolated from an Indonesian hot spring.</title>
        <authorList>
            <person name="Kusuma A.B."/>
            <person name="Putra K.E."/>
            <person name="Nafisah S."/>
            <person name="Loh J."/>
            <person name="Nouioui I."/>
            <person name="Goodfellow M."/>
        </authorList>
    </citation>
    <scope>NUCLEOTIDE SEQUENCE</scope>
    <source>
        <strain evidence="8">CSCA 57</strain>
    </source>
</reference>
<feature type="transmembrane region" description="Helical" evidence="6">
    <location>
        <begin position="92"/>
        <end position="112"/>
    </location>
</feature>
<evidence type="ECO:0000256" key="6">
    <source>
        <dbReference type="SAM" id="Phobius"/>
    </source>
</evidence>
<evidence type="ECO:0000259" key="7">
    <source>
        <dbReference type="Pfam" id="PF02656"/>
    </source>
</evidence>
<keyword evidence="9" id="KW-1185">Reference proteome</keyword>
<evidence type="ECO:0000256" key="3">
    <source>
        <dbReference type="ARBA" id="ARBA00022692"/>
    </source>
</evidence>
<dbReference type="InterPro" id="IPR003807">
    <property type="entry name" value="DUF202"/>
</dbReference>
<organism evidence="8 9">
    <name type="scientific">Actinospica durhamensis</name>
    <dbReference type="NCBI Taxonomy" id="1508375"/>
    <lineage>
        <taxon>Bacteria</taxon>
        <taxon>Bacillati</taxon>
        <taxon>Actinomycetota</taxon>
        <taxon>Actinomycetes</taxon>
        <taxon>Catenulisporales</taxon>
        <taxon>Actinospicaceae</taxon>
        <taxon>Actinospica</taxon>
    </lineage>
</organism>
<evidence type="ECO:0000256" key="5">
    <source>
        <dbReference type="ARBA" id="ARBA00023136"/>
    </source>
</evidence>
<dbReference type="PANTHER" id="PTHR34187">
    <property type="entry name" value="FGR18P"/>
    <property type="match status" value="1"/>
</dbReference>
<sequence>MDAEDSARMRDLMANSRTLLAWIRTSISFAGLGFVVAKFGVETGLQRTSDAIGIVMALIGLVFIVLGYLQYLKTMELEQGPARSPVPLHWPTATAAACCAVSCLMLAVYLALT</sequence>
<evidence type="ECO:0000256" key="4">
    <source>
        <dbReference type="ARBA" id="ARBA00022989"/>
    </source>
</evidence>